<evidence type="ECO:0000256" key="3">
    <source>
        <dbReference type="ARBA" id="ARBA00022801"/>
    </source>
</evidence>
<dbReference type="Pfam" id="PF17778">
    <property type="entry name" value="WHD_BLACT"/>
    <property type="match status" value="1"/>
</dbReference>
<dbReference type="InterPro" id="IPR001279">
    <property type="entry name" value="Metallo-B-lactamas"/>
</dbReference>
<evidence type="ECO:0000256" key="4">
    <source>
        <dbReference type="ARBA" id="ARBA00022833"/>
    </source>
</evidence>
<gene>
    <name evidence="7" type="ORF">NMOB1V02_LOCUS560</name>
</gene>
<dbReference type="EMBL" id="CAJPEX010000049">
    <property type="protein sequence ID" value="CAG0912787.1"/>
    <property type="molecule type" value="Genomic_DNA"/>
</dbReference>
<evidence type="ECO:0000256" key="5">
    <source>
        <dbReference type="ARBA" id="ARBA00069358"/>
    </source>
</evidence>
<dbReference type="SMART" id="SM00849">
    <property type="entry name" value="Lactamase_B"/>
    <property type="match status" value="1"/>
</dbReference>
<evidence type="ECO:0000313" key="7">
    <source>
        <dbReference type="EMBL" id="CAD7272635.1"/>
    </source>
</evidence>
<dbReference type="InterPro" id="IPR050662">
    <property type="entry name" value="Sec-metab_biosynth-thioest"/>
</dbReference>
<organism evidence="7">
    <name type="scientific">Notodromas monacha</name>
    <dbReference type="NCBI Taxonomy" id="399045"/>
    <lineage>
        <taxon>Eukaryota</taxon>
        <taxon>Metazoa</taxon>
        <taxon>Ecdysozoa</taxon>
        <taxon>Arthropoda</taxon>
        <taxon>Crustacea</taxon>
        <taxon>Oligostraca</taxon>
        <taxon>Ostracoda</taxon>
        <taxon>Podocopa</taxon>
        <taxon>Podocopida</taxon>
        <taxon>Cypridocopina</taxon>
        <taxon>Cypridoidea</taxon>
        <taxon>Cyprididae</taxon>
        <taxon>Notodromas</taxon>
    </lineage>
</organism>
<dbReference type="Gene3D" id="1.10.10.10">
    <property type="entry name" value="Winged helix-like DNA-binding domain superfamily/Winged helix DNA-binding domain"/>
    <property type="match status" value="1"/>
</dbReference>
<sequence>MALGKLTELPQIAKLSPSVMRILGCNPGIKTLQGTNTYLVGTGAKRVLIDASEPEKPSYMANVKQVLKEESVTISDIVVTHWHPDHLGGVQQLLSTLPSAPNVRKLPLEGETFEYEIQKLVDGQEIRVEGASLRVIHTPGHTKDHVVLLDTDRGALFSGDCILGETTAVFEDYVSYMASLKKILDLEPKVIYPGHGPVVDQPCDKIRMYIKHREQREKQYLDVLTKQSDFVSASFIAKDVYVGLEDFMLPAAAENVTVQLRKLKAEGKVLQDGDSDKWKLAYKRNA</sequence>
<evidence type="ECO:0000313" key="8">
    <source>
        <dbReference type="Proteomes" id="UP000678499"/>
    </source>
</evidence>
<reference evidence="7" key="1">
    <citation type="submission" date="2020-11" db="EMBL/GenBank/DDBJ databases">
        <authorList>
            <person name="Tran Van P."/>
        </authorList>
    </citation>
    <scope>NUCLEOTIDE SEQUENCE</scope>
</reference>
<dbReference type="InterPro" id="IPR041516">
    <property type="entry name" value="LACTB2_WH"/>
</dbReference>
<dbReference type="GO" id="GO:0031123">
    <property type="term" value="P:RNA 3'-end processing"/>
    <property type="evidence" value="ECO:0007669"/>
    <property type="project" value="UniProtKB-ARBA"/>
</dbReference>
<dbReference type="EMBL" id="OA882086">
    <property type="protein sequence ID" value="CAD7272635.1"/>
    <property type="molecule type" value="Genomic_DNA"/>
</dbReference>
<accession>A0A7R9G9N4</accession>
<dbReference type="SUPFAM" id="SSF56281">
    <property type="entry name" value="Metallo-hydrolase/oxidoreductase"/>
    <property type="match status" value="1"/>
</dbReference>
<dbReference type="Pfam" id="PF00753">
    <property type="entry name" value="Lactamase_B"/>
    <property type="match status" value="1"/>
</dbReference>
<feature type="domain" description="Metallo-beta-lactamase" evidence="6">
    <location>
        <begin position="34"/>
        <end position="195"/>
    </location>
</feature>
<dbReference type="OrthoDB" id="17458at2759"/>
<dbReference type="Proteomes" id="UP000678499">
    <property type="component" value="Unassembled WGS sequence"/>
</dbReference>
<keyword evidence="4" id="KW-0862">Zinc</keyword>
<dbReference type="InterPro" id="IPR036388">
    <property type="entry name" value="WH-like_DNA-bd_sf"/>
</dbReference>
<dbReference type="PANTHER" id="PTHR23131:SF0">
    <property type="entry name" value="ENDORIBONUCLEASE LACTB2"/>
    <property type="match status" value="1"/>
</dbReference>
<dbReference type="FunFam" id="3.60.15.10:FF:000017">
    <property type="entry name" value="Lactamase beta 2"/>
    <property type="match status" value="1"/>
</dbReference>
<evidence type="ECO:0000259" key="6">
    <source>
        <dbReference type="SMART" id="SM00849"/>
    </source>
</evidence>
<evidence type="ECO:0000256" key="1">
    <source>
        <dbReference type="ARBA" id="ARBA00006759"/>
    </source>
</evidence>
<dbReference type="Gene3D" id="3.60.15.10">
    <property type="entry name" value="Ribonuclease Z/Hydroxyacylglutathione hydrolase-like"/>
    <property type="match status" value="1"/>
</dbReference>
<keyword evidence="2" id="KW-0479">Metal-binding</keyword>
<dbReference type="GO" id="GO:0016787">
    <property type="term" value="F:hydrolase activity"/>
    <property type="evidence" value="ECO:0007669"/>
    <property type="project" value="UniProtKB-KW"/>
</dbReference>
<dbReference type="InterPro" id="IPR036866">
    <property type="entry name" value="RibonucZ/Hydroxyglut_hydro"/>
</dbReference>
<keyword evidence="8" id="KW-1185">Reference proteome</keyword>
<keyword evidence="3" id="KW-0378">Hydrolase</keyword>
<dbReference type="GO" id="GO:0046872">
    <property type="term" value="F:metal ion binding"/>
    <property type="evidence" value="ECO:0007669"/>
    <property type="project" value="UniProtKB-KW"/>
</dbReference>
<dbReference type="PANTHER" id="PTHR23131">
    <property type="entry name" value="ENDORIBONUCLEASE LACTB2"/>
    <property type="match status" value="1"/>
</dbReference>
<comment type="similarity">
    <text evidence="1">Belongs to the metallo-beta-lactamase superfamily. Glyoxalase II family.</text>
</comment>
<dbReference type="CDD" id="cd07722">
    <property type="entry name" value="LACTB2-like_MBL-fold"/>
    <property type="match status" value="1"/>
</dbReference>
<dbReference type="InterPro" id="IPR047921">
    <property type="entry name" value="LACTB2-like_MBL-fold"/>
</dbReference>
<evidence type="ECO:0000256" key="2">
    <source>
        <dbReference type="ARBA" id="ARBA00022723"/>
    </source>
</evidence>
<dbReference type="AlphaFoldDB" id="A0A7R9G9N4"/>
<name>A0A7R9G9N4_9CRUS</name>
<proteinExistence type="inferred from homology"/>
<protein>
    <recommendedName>
        <fullName evidence="5">Beta-lactamase-like protein 2 homolog</fullName>
    </recommendedName>
</protein>